<evidence type="ECO:0000313" key="3">
    <source>
        <dbReference type="EMBL" id="KRN76173.1"/>
    </source>
</evidence>
<dbReference type="PANTHER" id="PTHR36924:SF1">
    <property type="entry name" value="ANTITOXIN HIGA-1"/>
    <property type="match status" value="1"/>
</dbReference>
<protein>
    <recommendedName>
        <fullName evidence="2">HTH cro/C1-type domain-containing protein</fullName>
    </recommendedName>
</protein>
<feature type="domain" description="HTH cro/C1-type" evidence="2">
    <location>
        <begin position="28"/>
        <end position="68"/>
    </location>
</feature>
<dbReference type="InterPro" id="IPR010982">
    <property type="entry name" value="Lambda_DNA-bd_dom_sf"/>
</dbReference>
<name>A0A0R2JQ04_9LACO</name>
<dbReference type="CDD" id="cd00093">
    <property type="entry name" value="HTH_XRE"/>
    <property type="match status" value="1"/>
</dbReference>
<dbReference type="PROSITE" id="PS50943">
    <property type="entry name" value="HTH_CROC1"/>
    <property type="match status" value="1"/>
</dbReference>
<sequence length="100" mass="11449">MNTLPTPKMSEILKEEFLNPLGISGYRLAQAIGVPYSRMQAILNDQRKVTADTSIRLGRYLSVSDDYFLKLQTDIDVRNAELENRDNYNDITSHQQQSVN</sequence>
<dbReference type="EMBL" id="JQCD01000031">
    <property type="protein sequence ID" value="KRN76173.1"/>
    <property type="molecule type" value="Genomic_DNA"/>
</dbReference>
<dbReference type="Gene3D" id="1.10.260.40">
    <property type="entry name" value="lambda repressor-like DNA-binding domains"/>
    <property type="match status" value="1"/>
</dbReference>
<comment type="caution">
    <text evidence="3">The sequence shown here is derived from an EMBL/GenBank/DDBJ whole genome shotgun (WGS) entry which is preliminary data.</text>
</comment>
<proteinExistence type="predicted"/>
<dbReference type="InterPro" id="IPR013430">
    <property type="entry name" value="Toxin_antidote_HigA"/>
</dbReference>
<dbReference type="Proteomes" id="UP000051673">
    <property type="component" value="Unassembled WGS sequence"/>
</dbReference>
<dbReference type="GO" id="GO:0003677">
    <property type="term" value="F:DNA binding"/>
    <property type="evidence" value="ECO:0007669"/>
    <property type="project" value="UniProtKB-KW"/>
</dbReference>
<dbReference type="STRING" id="1620.IV67_GL001224"/>
<evidence type="ECO:0000313" key="4">
    <source>
        <dbReference type="Proteomes" id="UP000051673"/>
    </source>
</evidence>
<accession>A0A0R2JQ04</accession>
<organism evidence="3 4">
    <name type="scientific">Weissella minor</name>
    <dbReference type="NCBI Taxonomy" id="1620"/>
    <lineage>
        <taxon>Bacteria</taxon>
        <taxon>Bacillati</taxon>
        <taxon>Bacillota</taxon>
        <taxon>Bacilli</taxon>
        <taxon>Lactobacillales</taxon>
        <taxon>Lactobacillaceae</taxon>
        <taxon>Weissella</taxon>
    </lineage>
</organism>
<dbReference type="SMART" id="SM00530">
    <property type="entry name" value="HTH_XRE"/>
    <property type="match status" value="1"/>
</dbReference>
<keyword evidence="1" id="KW-0238">DNA-binding</keyword>
<dbReference type="NCBIfam" id="TIGR02607">
    <property type="entry name" value="antidote_HigA"/>
    <property type="match status" value="1"/>
</dbReference>
<evidence type="ECO:0000256" key="1">
    <source>
        <dbReference type="ARBA" id="ARBA00023125"/>
    </source>
</evidence>
<dbReference type="PANTHER" id="PTHR36924">
    <property type="entry name" value="ANTITOXIN HIGA-1"/>
    <property type="match status" value="1"/>
</dbReference>
<dbReference type="OrthoDB" id="9798100at2"/>
<reference evidence="3 4" key="1">
    <citation type="journal article" date="2015" name="Genome Announc.">
        <title>Expanding the biotechnology potential of lactobacilli through comparative genomics of 213 strains and associated genera.</title>
        <authorList>
            <person name="Sun Z."/>
            <person name="Harris H.M."/>
            <person name="McCann A."/>
            <person name="Guo C."/>
            <person name="Argimon S."/>
            <person name="Zhang W."/>
            <person name="Yang X."/>
            <person name="Jeffery I.B."/>
            <person name="Cooney J.C."/>
            <person name="Kagawa T.F."/>
            <person name="Liu W."/>
            <person name="Song Y."/>
            <person name="Salvetti E."/>
            <person name="Wrobel A."/>
            <person name="Rasinkangas P."/>
            <person name="Parkhill J."/>
            <person name="Rea M.C."/>
            <person name="O'Sullivan O."/>
            <person name="Ritari J."/>
            <person name="Douillard F.P."/>
            <person name="Paul Ross R."/>
            <person name="Yang R."/>
            <person name="Briner A.E."/>
            <person name="Felis G.E."/>
            <person name="de Vos W.M."/>
            <person name="Barrangou R."/>
            <person name="Klaenhammer T.R."/>
            <person name="Caufield P.W."/>
            <person name="Cui Y."/>
            <person name="Zhang H."/>
            <person name="O'Toole P.W."/>
        </authorList>
    </citation>
    <scope>NUCLEOTIDE SEQUENCE [LARGE SCALE GENOMIC DNA]</scope>
    <source>
        <strain evidence="3 4">DSM 20014</strain>
    </source>
</reference>
<dbReference type="SUPFAM" id="SSF47413">
    <property type="entry name" value="lambda repressor-like DNA-binding domains"/>
    <property type="match status" value="1"/>
</dbReference>
<evidence type="ECO:0000259" key="2">
    <source>
        <dbReference type="PROSITE" id="PS50943"/>
    </source>
</evidence>
<dbReference type="PATRIC" id="fig|1620.3.peg.1238"/>
<dbReference type="RefSeq" id="WP_057789081.1">
    <property type="nucleotide sequence ID" value="NZ_CBDALJ010000002.1"/>
</dbReference>
<gene>
    <name evidence="3" type="ORF">IV67_GL001224</name>
</gene>
<dbReference type="AlphaFoldDB" id="A0A0R2JQ04"/>
<keyword evidence="4" id="KW-1185">Reference proteome</keyword>
<dbReference type="InterPro" id="IPR001387">
    <property type="entry name" value="Cro/C1-type_HTH"/>
</dbReference>